<evidence type="ECO:0000256" key="2">
    <source>
        <dbReference type="ARBA" id="ARBA00023125"/>
    </source>
</evidence>
<dbReference type="Gene3D" id="1.10.357.10">
    <property type="entry name" value="Tetracycline Repressor, domain 2"/>
    <property type="match status" value="1"/>
</dbReference>
<dbReference type="InterPro" id="IPR050109">
    <property type="entry name" value="HTH-type_TetR-like_transc_reg"/>
</dbReference>
<gene>
    <name evidence="6" type="ORF">J2S55_001654</name>
</gene>
<keyword evidence="7" id="KW-1185">Reference proteome</keyword>
<evidence type="ECO:0000259" key="5">
    <source>
        <dbReference type="PROSITE" id="PS50977"/>
    </source>
</evidence>
<dbReference type="PANTHER" id="PTHR30055:SF234">
    <property type="entry name" value="HTH-TYPE TRANSCRIPTIONAL REGULATOR BETI"/>
    <property type="match status" value="1"/>
</dbReference>
<reference evidence="6 7" key="1">
    <citation type="submission" date="2023-07" db="EMBL/GenBank/DDBJ databases">
        <title>Sequencing the genomes of 1000 actinobacteria strains.</title>
        <authorList>
            <person name="Klenk H.-P."/>
        </authorList>
    </citation>
    <scope>NUCLEOTIDE SEQUENCE [LARGE SCALE GENOMIC DNA]</scope>
    <source>
        <strain evidence="6 7">DSM 44109</strain>
    </source>
</reference>
<dbReference type="InterPro" id="IPR001647">
    <property type="entry name" value="HTH_TetR"/>
</dbReference>
<name>A0ABT9QZJ2_9ACTN</name>
<keyword evidence="1" id="KW-0805">Transcription regulation</keyword>
<comment type="caution">
    <text evidence="6">The sequence shown here is derived from an EMBL/GenBank/DDBJ whole genome shotgun (WGS) entry which is preliminary data.</text>
</comment>
<protein>
    <submittedName>
        <fullName evidence="6">AcrR family transcriptional regulator</fullName>
    </submittedName>
</protein>
<dbReference type="EMBL" id="JAUSRB010000001">
    <property type="protein sequence ID" value="MDP9862395.1"/>
    <property type="molecule type" value="Genomic_DNA"/>
</dbReference>
<keyword evidence="3" id="KW-0804">Transcription</keyword>
<dbReference type="PROSITE" id="PS50977">
    <property type="entry name" value="HTH_TETR_2"/>
    <property type="match status" value="1"/>
</dbReference>
<feature type="DNA-binding region" description="H-T-H motif" evidence="4">
    <location>
        <begin position="34"/>
        <end position="53"/>
    </location>
</feature>
<dbReference type="InterPro" id="IPR036271">
    <property type="entry name" value="Tet_transcr_reg_TetR-rel_C_sf"/>
</dbReference>
<evidence type="ECO:0000313" key="7">
    <source>
        <dbReference type="Proteomes" id="UP001230426"/>
    </source>
</evidence>
<dbReference type="SUPFAM" id="SSF46689">
    <property type="entry name" value="Homeodomain-like"/>
    <property type="match status" value="1"/>
</dbReference>
<accession>A0ABT9QZJ2</accession>
<dbReference type="InterPro" id="IPR049445">
    <property type="entry name" value="TetR_SbtR-like_C"/>
</dbReference>
<dbReference type="Proteomes" id="UP001230426">
    <property type="component" value="Unassembled WGS sequence"/>
</dbReference>
<evidence type="ECO:0000256" key="3">
    <source>
        <dbReference type="ARBA" id="ARBA00023163"/>
    </source>
</evidence>
<organism evidence="6 7">
    <name type="scientific">Streptosporangium brasiliense</name>
    <dbReference type="NCBI Taxonomy" id="47480"/>
    <lineage>
        <taxon>Bacteria</taxon>
        <taxon>Bacillati</taxon>
        <taxon>Actinomycetota</taxon>
        <taxon>Actinomycetes</taxon>
        <taxon>Streptosporangiales</taxon>
        <taxon>Streptosporangiaceae</taxon>
        <taxon>Streptosporangium</taxon>
    </lineage>
</organism>
<feature type="domain" description="HTH tetR-type" evidence="5">
    <location>
        <begin position="12"/>
        <end position="71"/>
    </location>
</feature>
<dbReference type="PANTHER" id="PTHR30055">
    <property type="entry name" value="HTH-TYPE TRANSCRIPTIONAL REGULATOR RUTR"/>
    <property type="match status" value="1"/>
</dbReference>
<dbReference type="PRINTS" id="PR00455">
    <property type="entry name" value="HTHTETR"/>
</dbReference>
<evidence type="ECO:0000313" key="6">
    <source>
        <dbReference type="EMBL" id="MDP9862395.1"/>
    </source>
</evidence>
<dbReference type="RefSeq" id="WP_306858448.1">
    <property type="nucleotide sequence ID" value="NZ_JAUSRB010000001.1"/>
</dbReference>
<keyword evidence="2 4" id="KW-0238">DNA-binding</keyword>
<evidence type="ECO:0000256" key="1">
    <source>
        <dbReference type="ARBA" id="ARBA00023015"/>
    </source>
</evidence>
<dbReference type="SUPFAM" id="SSF48498">
    <property type="entry name" value="Tetracyclin repressor-like, C-terminal domain"/>
    <property type="match status" value="1"/>
</dbReference>
<proteinExistence type="predicted"/>
<dbReference type="Pfam" id="PF00440">
    <property type="entry name" value="TetR_N"/>
    <property type="match status" value="1"/>
</dbReference>
<sequence length="233" mass="25137">MARKAPRHAEAERNDHALLEAAKKVLAVDGAHASVATIAARAGVGIASLYRRYRSKDELFQHLCALSLDQWIQAAERGLRHDDPWEGLAHYIGACVEFSGGSLGPLASTIAVTDEMAAKFTRSEELMRDLVARAHAAGVLRPDATAMDISLLIEQLGKSPLIEQLDRQGRTDLIDAAHNARKRTIAIALDGLRPGHPRLPGTPPPPALLTERWEYAPADVSPPEDGDEATATV</sequence>
<evidence type="ECO:0000256" key="4">
    <source>
        <dbReference type="PROSITE-ProRule" id="PRU00335"/>
    </source>
</evidence>
<dbReference type="Pfam" id="PF21597">
    <property type="entry name" value="TetR_C_43"/>
    <property type="match status" value="1"/>
</dbReference>
<dbReference type="InterPro" id="IPR009057">
    <property type="entry name" value="Homeodomain-like_sf"/>
</dbReference>